<evidence type="ECO:0000313" key="6">
    <source>
        <dbReference type="Proteomes" id="UP000245845"/>
    </source>
</evidence>
<keyword evidence="6" id="KW-1185">Reference proteome</keyword>
<dbReference type="PANTHER" id="PTHR43280:SF2">
    <property type="entry name" value="HTH-TYPE TRANSCRIPTIONAL REGULATOR EXSA"/>
    <property type="match status" value="1"/>
</dbReference>
<dbReference type="InterPro" id="IPR009057">
    <property type="entry name" value="Homeodomain-like_sf"/>
</dbReference>
<evidence type="ECO:0000256" key="3">
    <source>
        <dbReference type="ARBA" id="ARBA00023163"/>
    </source>
</evidence>
<dbReference type="PROSITE" id="PS01124">
    <property type="entry name" value="HTH_ARAC_FAMILY_2"/>
    <property type="match status" value="1"/>
</dbReference>
<feature type="domain" description="HTH araC/xylS-type" evidence="4">
    <location>
        <begin position="237"/>
        <end position="334"/>
    </location>
</feature>
<reference evidence="5 6" key="1">
    <citation type="submission" date="2018-05" db="EMBL/GenBank/DDBJ databases">
        <title>The Hungate 1000. A catalogue of reference genomes from the rumen microbiome.</title>
        <authorList>
            <person name="Kelly W."/>
        </authorList>
    </citation>
    <scope>NUCLEOTIDE SEQUENCE [LARGE SCALE GENOMIC DNA]</scope>
    <source>
        <strain evidence="5 6">NLAE-zl-C242</strain>
    </source>
</reference>
<protein>
    <submittedName>
        <fullName evidence="5">AraC-like DNA-binding protein</fullName>
    </submittedName>
</protein>
<dbReference type="SUPFAM" id="SSF51215">
    <property type="entry name" value="Regulatory protein AraC"/>
    <property type="match status" value="1"/>
</dbReference>
<dbReference type="AlphaFoldDB" id="A0A2Y9BGT1"/>
<comment type="caution">
    <text evidence="5">The sequence shown here is derived from an EMBL/GenBank/DDBJ whole genome shotgun (WGS) entry which is preliminary data.</text>
</comment>
<dbReference type="SMART" id="SM00342">
    <property type="entry name" value="HTH_ARAC"/>
    <property type="match status" value="1"/>
</dbReference>
<dbReference type="InterPro" id="IPR014710">
    <property type="entry name" value="RmlC-like_jellyroll"/>
</dbReference>
<dbReference type="InterPro" id="IPR018060">
    <property type="entry name" value="HTH_AraC"/>
</dbReference>
<gene>
    <name evidence="5" type="ORF">A8806_109196</name>
</gene>
<dbReference type="GO" id="GO:0043565">
    <property type="term" value="F:sequence-specific DNA binding"/>
    <property type="evidence" value="ECO:0007669"/>
    <property type="project" value="InterPro"/>
</dbReference>
<evidence type="ECO:0000256" key="1">
    <source>
        <dbReference type="ARBA" id="ARBA00023015"/>
    </source>
</evidence>
<dbReference type="Pfam" id="PF02311">
    <property type="entry name" value="AraC_binding"/>
    <property type="match status" value="1"/>
</dbReference>
<dbReference type="Gene3D" id="2.60.120.10">
    <property type="entry name" value="Jelly Rolls"/>
    <property type="match status" value="1"/>
</dbReference>
<keyword evidence="1" id="KW-0805">Transcription regulation</keyword>
<dbReference type="GO" id="GO:0003700">
    <property type="term" value="F:DNA-binding transcription factor activity"/>
    <property type="evidence" value="ECO:0007669"/>
    <property type="project" value="InterPro"/>
</dbReference>
<dbReference type="PANTHER" id="PTHR43280">
    <property type="entry name" value="ARAC-FAMILY TRANSCRIPTIONAL REGULATOR"/>
    <property type="match status" value="1"/>
</dbReference>
<keyword evidence="3" id="KW-0804">Transcription</keyword>
<accession>A0A2Y9BGT1</accession>
<dbReference type="Gene3D" id="1.10.10.60">
    <property type="entry name" value="Homeodomain-like"/>
    <property type="match status" value="1"/>
</dbReference>
<organism evidence="5 6">
    <name type="scientific">Faecalicatena orotica</name>
    <dbReference type="NCBI Taxonomy" id="1544"/>
    <lineage>
        <taxon>Bacteria</taxon>
        <taxon>Bacillati</taxon>
        <taxon>Bacillota</taxon>
        <taxon>Clostridia</taxon>
        <taxon>Lachnospirales</taxon>
        <taxon>Lachnospiraceae</taxon>
        <taxon>Faecalicatena</taxon>
    </lineage>
</organism>
<evidence type="ECO:0000313" key="5">
    <source>
        <dbReference type="EMBL" id="PWJ28315.1"/>
    </source>
</evidence>
<dbReference type="InterPro" id="IPR003313">
    <property type="entry name" value="AraC-bd"/>
</dbReference>
<dbReference type="SUPFAM" id="SSF46689">
    <property type="entry name" value="Homeodomain-like"/>
    <property type="match status" value="1"/>
</dbReference>
<proteinExistence type="predicted"/>
<sequence length="340" mass="38841">MDKRLIAEFARQETEDLYRMTESLENSVSEEFGNAKQLIPMIQNHIPYTQAELLEFSINESLVRISAEFSMRKHTSCLLPYYHSHDFYEIIYVWQGAGGQMLPGSPRRIELHEGDLCILTPGMVHTMLPCGAGDIVLKIIVPVPMMKTFLHNLQAENGELADEETGLPEMLLKKNEFYIFYNSTETSHVIKRLVDDLLHETYWGTSYRIPAIKNLLQLLLIALGRSSLEKAEDSIFHEVCSYIRQNIRTANFEDLARHVGYSGRQLRRKIADSTGGTFSDILWRIRIEEAASLLNGSDIPVEEVAGVIGYKSTSGFYKRFVHVFHMTPAAYRKLYRGPVS</sequence>
<dbReference type="EMBL" id="QGDL01000009">
    <property type="protein sequence ID" value="PWJ28315.1"/>
    <property type="molecule type" value="Genomic_DNA"/>
</dbReference>
<evidence type="ECO:0000259" key="4">
    <source>
        <dbReference type="PROSITE" id="PS01124"/>
    </source>
</evidence>
<evidence type="ECO:0000256" key="2">
    <source>
        <dbReference type="ARBA" id="ARBA00023125"/>
    </source>
</evidence>
<dbReference type="Proteomes" id="UP000245845">
    <property type="component" value="Unassembled WGS sequence"/>
</dbReference>
<dbReference type="RefSeq" id="WP_181368751.1">
    <property type="nucleotide sequence ID" value="NZ_BAAACK010000009.1"/>
</dbReference>
<dbReference type="Pfam" id="PF12833">
    <property type="entry name" value="HTH_18"/>
    <property type="match status" value="1"/>
</dbReference>
<keyword evidence="2 5" id="KW-0238">DNA-binding</keyword>
<dbReference type="InterPro" id="IPR037923">
    <property type="entry name" value="HTH-like"/>
</dbReference>
<name>A0A2Y9BGT1_9FIRM</name>